<name>A0A937F9B5_9BACT</name>
<evidence type="ECO:0000313" key="5">
    <source>
        <dbReference type="Proteomes" id="UP000659388"/>
    </source>
</evidence>
<dbReference type="Gene3D" id="3.40.50.1820">
    <property type="entry name" value="alpha/beta hydrolase"/>
    <property type="match status" value="1"/>
</dbReference>
<keyword evidence="2" id="KW-0732">Signal</keyword>
<dbReference type="InterPro" id="IPR002925">
    <property type="entry name" value="Dienelactn_hydro"/>
</dbReference>
<dbReference type="Proteomes" id="UP000659388">
    <property type="component" value="Unassembled WGS sequence"/>
</dbReference>
<dbReference type="SUPFAM" id="SSF53474">
    <property type="entry name" value="alpha/beta-Hydrolases"/>
    <property type="match status" value="1"/>
</dbReference>
<evidence type="ECO:0000259" key="3">
    <source>
        <dbReference type="Pfam" id="PF01738"/>
    </source>
</evidence>
<dbReference type="AlphaFoldDB" id="A0A937F9B5"/>
<reference evidence="4" key="1">
    <citation type="submission" date="2021-01" db="EMBL/GenBank/DDBJ databases">
        <title>Fulvivirga kasyanovii gen. nov., sp nov., a novel member of the phylum Bacteroidetes isolated from seawater in a mussel farm.</title>
        <authorList>
            <person name="Zhao L.-H."/>
            <person name="Wang Z.-J."/>
        </authorList>
    </citation>
    <scope>NUCLEOTIDE SEQUENCE</scope>
    <source>
        <strain evidence="4">2943</strain>
    </source>
</reference>
<dbReference type="PANTHER" id="PTHR48081:SF6">
    <property type="entry name" value="PEPTIDASE S9 PROLYL OLIGOPEPTIDASE CATALYTIC DOMAIN-CONTAINING PROTEIN"/>
    <property type="match status" value="1"/>
</dbReference>
<sequence length="296" mass="32651">MNKIKTILILSLAMCFAQSQAQDQTISLYKGKAPGSENWKQKEAEMYSDLFKTQVVYNVTDPSLLMYKPEGKANKTAIIIAPGGGFQSLSINREGIDLAKELAAKGVTAFVLKYRLLETKSNDPAREMMANLKNRDDFNKKTAPIKVMAGDDIKTAISYIRDHAKELGVDPQKLGVIGFSAGASVILESVFHSEKETLPNFAASIYGGPSNDILEADMPASEIPLFISAATDDQLGLAPRSIDLYNKWLPSGYPVELHVYANGGHGFGMGTQGLPVDTWYKRFEDWLIQFEFLNKQ</sequence>
<gene>
    <name evidence="4" type="ORF">JL102_09600</name>
</gene>
<evidence type="ECO:0000256" key="2">
    <source>
        <dbReference type="SAM" id="SignalP"/>
    </source>
</evidence>
<feature type="signal peptide" evidence="2">
    <location>
        <begin position="1"/>
        <end position="21"/>
    </location>
</feature>
<protein>
    <submittedName>
        <fullName evidence="4">Alpha/beta hydrolase</fullName>
    </submittedName>
</protein>
<dbReference type="PANTHER" id="PTHR48081">
    <property type="entry name" value="AB HYDROLASE SUPERFAMILY PROTEIN C4A8.06C"/>
    <property type="match status" value="1"/>
</dbReference>
<feature type="chain" id="PRO_5037450777" evidence="2">
    <location>
        <begin position="22"/>
        <end position="296"/>
    </location>
</feature>
<proteinExistence type="predicted"/>
<feature type="domain" description="Dienelactone hydrolase" evidence="3">
    <location>
        <begin position="96"/>
        <end position="273"/>
    </location>
</feature>
<organism evidence="4 5">
    <name type="scientific">Fulvivirga sediminis</name>
    <dbReference type="NCBI Taxonomy" id="2803949"/>
    <lineage>
        <taxon>Bacteria</taxon>
        <taxon>Pseudomonadati</taxon>
        <taxon>Bacteroidota</taxon>
        <taxon>Cytophagia</taxon>
        <taxon>Cytophagales</taxon>
        <taxon>Fulvivirgaceae</taxon>
        <taxon>Fulvivirga</taxon>
    </lineage>
</organism>
<dbReference type="InterPro" id="IPR029058">
    <property type="entry name" value="AB_hydrolase_fold"/>
</dbReference>
<dbReference type="GO" id="GO:0016787">
    <property type="term" value="F:hydrolase activity"/>
    <property type="evidence" value="ECO:0007669"/>
    <property type="project" value="UniProtKB-KW"/>
</dbReference>
<dbReference type="RefSeq" id="WP_202244166.1">
    <property type="nucleotide sequence ID" value="NZ_JAESIY010000004.1"/>
</dbReference>
<evidence type="ECO:0000313" key="4">
    <source>
        <dbReference type="EMBL" id="MBL3656383.1"/>
    </source>
</evidence>
<dbReference type="Pfam" id="PF01738">
    <property type="entry name" value="DLH"/>
    <property type="match status" value="1"/>
</dbReference>
<keyword evidence="5" id="KW-1185">Reference proteome</keyword>
<dbReference type="InterPro" id="IPR050300">
    <property type="entry name" value="GDXG_lipolytic_enzyme"/>
</dbReference>
<evidence type="ECO:0000256" key="1">
    <source>
        <dbReference type="ARBA" id="ARBA00022801"/>
    </source>
</evidence>
<dbReference type="EMBL" id="JAESIY010000004">
    <property type="protein sequence ID" value="MBL3656383.1"/>
    <property type="molecule type" value="Genomic_DNA"/>
</dbReference>
<accession>A0A937F9B5</accession>
<comment type="caution">
    <text evidence="4">The sequence shown here is derived from an EMBL/GenBank/DDBJ whole genome shotgun (WGS) entry which is preliminary data.</text>
</comment>
<keyword evidence="1 4" id="KW-0378">Hydrolase</keyword>